<keyword evidence="2" id="KW-1185">Reference proteome</keyword>
<dbReference type="AlphaFoldDB" id="A0A9P5NAM6"/>
<evidence type="ECO:0000313" key="1">
    <source>
        <dbReference type="EMBL" id="KAF8878670.1"/>
    </source>
</evidence>
<gene>
    <name evidence="1" type="ORF">CPB84DRAFT_1966101</name>
</gene>
<dbReference type="EMBL" id="JADNYJ010000156">
    <property type="protein sequence ID" value="KAF8878670.1"/>
    <property type="molecule type" value="Genomic_DNA"/>
</dbReference>
<proteinExistence type="predicted"/>
<evidence type="ECO:0000313" key="2">
    <source>
        <dbReference type="Proteomes" id="UP000724874"/>
    </source>
</evidence>
<organism evidence="1 2">
    <name type="scientific">Gymnopilus junonius</name>
    <name type="common">Spectacular rustgill mushroom</name>
    <name type="synonym">Gymnopilus spectabilis subsp. junonius</name>
    <dbReference type="NCBI Taxonomy" id="109634"/>
    <lineage>
        <taxon>Eukaryota</taxon>
        <taxon>Fungi</taxon>
        <taxon>Dikarya</taxon>
        <taxon>Basidiomycota</taxon>
        <taxon>Agaricomycotina</taxon>
        <taxon>Agaricomycetes</taxon>
        <taxon>Agaricomycetidae</taxon>
        <taxon>Agaricales</taxon>
        <taxon>Agaricineae</taxon>
        <taxon>Hymenogastraceae</taxon>
        <taxon>Gymnopilus</taxon>
    </lineage>
</organism>
<name>A0A9P5NAM6_GYMJU</name>
<comment type="caution">
    <text evidence="1">The sequence shown here is derived from an EMBL/GenBank/DDBJ whole genome shotgun (WGS) entry which is preliminary data.</text>
</comment>
<reference evidence="1" key="1">
    <citation type="submission" date="2020-11" db="EMBL/GenBank/DDBJ databases">
        <authorList>
            <consortium name="DOE Joint Genome Institute"/>
            <person name="Ahrendt S."/>
            <person name="Riley R."/>
            <person name="Andreopoulos W."/>
            <person name="LaButti K."/>
            <person name="Pangilinan J."/>
            <person name="Ruiz-duenas F.J."/>
            <person name="Barrasa J.M."/>
            <person name="Sanchez-Garcia M."/>
            <person name="Camarero S."/>
            <person name="Miyauchi S."/>
            <person name="Serrano A."/>
            <person name="Linde D."/>
            <person name="Babiker R."/>
            <person name="Drula E."/>
            <person name="Ayuso-Fernandez I."/>
            <person name="Pacheco R."/>
            <person name="Padilla G."/>
            <person name="Ferreira P."/>
            <person name="Barriuso J."/>
            <person name="Kellner H."/>
            <person name="Castanera R."/>
            <person name="Alfaro M."/>
            <person name="Ramirez L."/>
            <person name="Pisabarro A.G."/>
            <person name="Kuo A."/>
            <person name="Tritt A."/>
            <person name="Lipzen A."/>
            <person name="He G."/>
            <person name="Yan M."/>
            <person name="Ng V."/>
            <person name="Cullen D."/>
            <person name="Martin F."/>
            <person name="Rosso M.-N."/>
            <person name="Henrissat B."/>
            <person name="Hibbett D."/>
            <person name="Martinez A.T."/>
            <person name="Grigoriev I.V."/>
        </authorList>
    </citation>
    <scope>NUCLEOTIDE SEQUENCE</scope>
    <source>
        <strain evidence="1">AH 44721</strain>
    </source>
</reference>
<protein>
    <submittedName>
        <fullName evidence="1">Uncharacterized protein</fullName>
    </submittedName>
</protein>
<sequence length="225" mass="25906">MYPLVLQERLQNLLAKGVEVRYENSFYPLYTGILSYLFPATHNLKYMIHHQVPLQKSIEDVSSIYLPEGENRHPGSIRQSARIQQAALDESNAAKTIKPQGHRLNVSQDSFNDDVMSRKEGGRSETQFPDILLSEGSVLLKGNMILAMLEIKLLEASEKASMQQFIRYLDLLETKNLYENFLGFLCIGPTTHVYKRKSDGWHKIDEVDSGRQRFWQYLAGLKRQN</sequence>
<accession>A0A9P5NAM6</accession>
<dbReference type="Proteomes" id="UP000724874">
    <property type="component" value="Unassembled WGS sequence"/>
</dbReference>